<dbReference type="InterPro" id="IPR051943">
    <property type="entry name" value="TRAFAC_Dynamin-like_GTPase"/>
</dbReference>
<protein>
    <recommendedName>
        <fullName evidence="2">Dynamin N-terminal domain-containing protein</fullName>
    </recommendedName>
</protein>
<dbReference type="PANTHER" id="PTHR43681:SF1">
    <property type="entry name" value="SARCALUMENIN"/>
    <property type="match status" value="1"/>
</dbReference>
<sequence length="471" mass="51701">MLLGNHSSGKSSFINHVLGRDIQTTGVAPTDDSFTIVAPGPQDRDQDGPAVIGDPDLGFGPLRQFGPTLMHHVQLKIRSQVDSNFLIVDTPGMIDAPGNYSGMIQNNNTDGGMTGSSHASSMDRGYDFTGVVSWLADRADVVCLFFDPDKPGTTGETLSILLHALSGMDHKLLIVLNKADQFSKIHDFARAYGSLCWNLSKVIPRKDLPRIFTMCLPVEYQEKGKQQAQQQQSQSQSQSTNESTATNATNDASTIFQNSPTALQDLLSAREEVVAEVRKAPARRMDNWITGLHDAVAQLKMHATLLQDIQTRYNQLYWDKKWQEATVAMAGASVTALFVLYGMDFWAGSTDGGTAISGMVVAGMGTSTVLSTGGMMWYHGQQLQEWQALASKQEELFATFQRTHGRAIQEGDEYIAAVWHRIRPSLALALQTEGITSLARVTPADLDQLQHILKEDIPRLRRLASPPHYGK</sequence>
<dbReference type="InterPro" id="IPR045063">
    <property type="entry name" value="Dynamin_N"/>
</dbReference>
<organism evidence="3">
    <name type="scientific">Entomoneis paludosa</name>
    <dbReference type="NCBI Taxonomy" id="265537"/>
    <lineage>
        <taxon>Eukaryota</taxon>
        <taxon>Sar</taxon>
        <taxon>Stramenopiles</taxon>
        <taxon>Ochrophyta</taxon>
        <taxon>Bacillariophyta</taxon>
        <taxon>Bacillariophyceae</taxon>
        <taxon>Bacillariophycidae</taxon>
        <taxon>Entomoneidaceae</taxon>
        <taxon>Entomoneis</taxon>
    </lineage>
</organism>
<gene>
    <name evidence="3" type="ORF">APAL1065_LOCUS952</name>
</gene>
<feature type="region of interest" description="Disordered" evidence="1">
    <location>
        <begin position="226"/>
        <end position="254"/>
    </location>
</feature>
<proteinExistence type="predicted"/>
<evidence type="ECO:0000256" key="1">
    <source>
        <dbReference type="SAM" id="MobiDB-lite"/>
    </source>
</evidence>
<accession>A0A7S2V7X1</accession>
<dbReference type="AlphaFoldDB" id="A0A7S2V7X1"/>
<dbReference type="InterPro" id="IPR027417">
    <property type="entry name" value="P-loop_NTPase"/>
</dbReference>
<reference evidence="3" key="1">
    <citation type="submission" date="2021-01" db="EMBL/GenBank/DDBJ databases">
        <authorList>
            <person name="Corre E."/>
            <person name="Pelletier E."/>
            <person name="Niang G."/>
            <person name="Scheremetjew M."/>
            <person name="Finn R."/>
            <person name="Kale V."/>
            <person name="Holt S."/>
            <person name="Cochrane G."/>
            <person name="Meng A."/>
            <person name="Brown T."/>
            <person name="Cohen L."/>
        </authorList>
    </citation>
    <scope>NUCLEOTIDE SEQUENCE</scope>
    <source>
        <strain evidence="3">CCMP125</strain>
    </source>
</reference>
<dbReference type="EMBL" id="HBHT01001498">
    <property type="protein sequence ID" value="CAD9941371.1"/>
    <property type="molecule type" value="Transcribed_RNA"/>
</dbReference>
<dbReference type="Gene3D" id="3.40.50.300">
    <property type="entry name" value="P-loop containing nucleotide triphosphate hydrolases"/>
    <property type="match status" value="1"/>
</dbReference>
<feature type="domain" description="Dynamin N-terminal" evidence="2">
    <location>
        <begin position="2"/>
        <end position="44"/>
    </location>
</feature>
<evidence type="ECO:0000313" key="3">
    <source>
        <dbReference type="EMBL" id="CAD9941371.1"/>
    </source>
</evidence>
<dbReference type="SUPFAM" id="SSF52540">
    <property type="entry name" value="P-loop containing nucleoside triphosphate hydrolases"/>
    <property type="match status" value="1"/>
</dbReference>
<evidence type="ECO:0000259" key="2">
    <source>
        <dbReference type="Pfam" id="PF00350"/>
    </source>
</evidence>
<name>A0A7S2V7X1_9STRA</name>
<dbReference type="PANTHER" id="PTHR43681">
    <property type="entry name" value="TRANSMEMBRANE GTPASE FZO"/>
    <property type="match status" value="1"/>
</dbReference>
<dbReference type="Pfam" id="PF00350">
    <property type="entry name" value="Dynamin_N"/>
    <property type="match status" value="1"/>
</dbReference>